<evidence type="ECO:0000256" key="1">
    <source>
        <dbReference type="SAM" id="Coils"/>
    </source>
</evidence>
<feature type="chain" id="PRO_5012589808" description="Lipocalin-like domain-containing protein" evidence="2">
    <location>
        <begin position="18"/>
        <end position="167"/>
    </location>
</feature>
<protein>
    <recommendedName>
        <fullName evidence="5">Lipocalin-like domain-containing protein</fullName>
    </recommendedName>
</protein>
<accession>A0A1M4T582</accession>
<keyword evidence="2" id="KW-0732">Signal</keyword>
<dbReference type="RefSeq" id="WP_139256306.1">
    <property type="nucleotide sequence ID" value="NZ_FQUU01000001.1"/>
</dbReference>
<dbReference type="OrthoDB" id="671162at2"/>
<name>A0A1M4T582_9BACT</name>
<dbReference type="AlphaFoldDB" id="A0A1M4T582"/>
<evidence type="ECO:0000256" key="2">
    <source>
        <dbReference type="SAM" id="SignalP"/>
    </source>
</evidence>
<proteinExistence type="predicted"/>
<evidence type="ECO:0000313" key="4">
    <source>
        <dbReference type="Proteomes" id="UP000184048"/>
    </source>
</evidence>
<gene>
    <name evidence="3" type="ORF">SAMN02745131_00344</name>
</gene>
<evidence type="ECO:0000313" key="3">
    <source>
        <dbReference type="EMBL" id="SHE39447.1"/>
    </source>
</evidence>
<dbReference type="EMBL" id="FQUU01000001">
    <property type="protein sequence ID" value="SHE39447.1"/>
    <property type="molecule type" value="Genomic_DNA"/>
</dbReference>
<keyword evidence="4" id="KW-1185">Reference proteome</keyword>
<feature type="signal peptide" evidence="2">
    <location>
        <begin position="1"/>
        <end position="17"/>
    </location>
</feature>
<reference evidence="3 4" key="1">
    <citation type="submission" date="2016-11" db="EMBL/GenBank/DDBJ databases">
        <authorList>
            <person name="Jaros S."/>
            <person name="Januszkiewicz K."/>
            <person name="Wedrychowicz H."/>
        </authorList>
    </citation>
    <scope>NUCLEOTIDE SEQUENCE [LARGE SCALE GENOMIC DNA]</scope>
    <source>
        <strain evidence="3 4">DSM 18119</strain>
    </source>
</reference>
<dbReference type="Proteomes" id="UP000184048">
    <property type="component" value="Unassembled WGS sequence"/>
</dbReference>
<organism evidence="3 4">
    <name type="scientific">Flavisolibacter ginsengisoli DSM 18119</name>
    <dbReference type="NCBI Taxonomy" id="1121884"/>
    <lineage>
        <taxon>Bacteria</taxon>
        <taxon>Pseudomonadati</taxon>
        <taxon>Bacteroidota</taxon>
        <taxon>Chitinophagia</taxon>
        <taxon>Chitinophagales</taxon>
        <taxon>Chitinophagaceae</taxon>
        <taxon>Flavisolibacter</taxon>
    </lineage>
</organism>
<feature type="coiled-coil region" evidence="1">
    <location>
        <begin position="133"/>
        <end position="167"/>
    </location>
</feature>
<keyword evidence="1" id="KW-0175">Coiled coil</keyword>
<evidence type="ECO:0008006" key="5">
    <source>
        <dbReference type="Google" id="ProtNLM"/>
    </source>
</evidence>
<sequence length="167" mass="18756">MKSLLLLIFVVPLFVSAQNCELKKEKDPFTQQPQLSTGFMRFSSWGGKFSLNMVADAKEVKLLFSMGEGNCFDDESSAALTFDGTRTKSTQRNATTMNCDGIFTIVFRNSTTTPSVLQKMTQQKLTSIVLTDNNKKKIDINLKDDEKQQLQEKLGCLVKEAKVLIQQ</sequence>